<dbReference type="Proteomes" id="UP001629156">
    <property type="component" value="Unassembled WGS sequence"/>
</dbReference>
<dbReference type="EMBL" id="JBELPZ010000002">
    <property type="protein sequence ID" value="MFL9843404.1"/>
    <property type="molecule type" value="Genomic_DNA"/>
</dbReference>
<dbReference type="RefSeq" id="WP_408083655.1">
    <property type="nucleotide sequence ID" value="NZ_JBELPZ010000002.1"/>
</dbReference>
<gene>
    <name evidence="2" type="ORF">ABS766_03120</name>
</gene>
<evidence type="ECO:0000256" key="1">
    <source>
        <dbReference type="SAM" id="SignalP"/>
    </source>
</evidence>
<comment type="caution">
    <text evidence="2">The sequence shown here is derived from an EMBL/GenBank/DDBJ whole genome shotgun (WGS) entry which is preliminary data.</text>
</comment>
<proteinExistence type="predicted"/>
<organism evidence="2 3">
    <name type="scientific">Flavobacterium rhizosphaerae</name>
    <dbReference type="NCBI Taxonomy" id="3163298"/>
    <lineage>
        <taxon>Bacteria</taxon>
        <taxon>Pseudomonadati</taxon>
        <taxon>Bacteroidota</taxon>
        <taxon>Flavobacteriia</taxon>
        <taxon>Flavobacteriales</taxon>
        <taxon>Flavobacteriaceae</taxon>
        <taxon>Flavobacterium</taxon>
    </lineage>
</organism>
<name>A0ABW8YSY2_9FLAO</name>
<evidence type="ECO:0000313" key="2">
    <source>
        <dbReference type="EMBL" id="MFL9843404.1"/>
    </source>
</evidence>
<feature type="signal peptide" evidence="1">
    <location>
        <begin position="1"/>
        <end position="22"/>
    </location>
</feature>
<sequence>MKKILLAALVFAYTAAFSQTSATTNDGKKVILNNDGTWMYADCAELLKTENIRGQNMTSAKEKVVVANGAGGLSIDLIKGSSAVMINFSPADREVICVGTKAPMNVEFTDGTKITVTHMGKLNCEGNFSLFLGESVGTDKELELFKTKTIKKISIEYSKSENGSLVNYSRDSDFTADKAEKMRNIIKCLSNI</sequence>
<evidence type="ECO:0000313" key="3">
    <source>
        <dbReference type="Proteomes" id="UP001629156"/>
    </source>
</evidence>
<protein>
    <submittedName>
        <fullName evidence="2">Uncharacterized protein</fullName>
    </submittedName>
</protein>
<keyword evidence="1" id="KW-0732">Signal</keyword>
<feature type="chain" id="PRO_5047267925" evidence="1">
    <location>
        <begin position="23"/>
        <end position="192"/>
    </location>
</feature>
<keyword evidence="3" id="KW-1185">Reference proteome</keyword>
<accession>A0ABW8YSY2</accession>
<reference evidence="2 3" key="1">
    <citation type="submission" date="2024-06" db="EMBL/GenBank/DDBJ databases">
        <authorList>
            <person name="Kaempfer P."/>
            <person name="Viver T."/>
        </authorList>
    </citation>
    <scope>NUCLEOTIDE SEQUENCE [LARGE SCALE GENOMIC DNA]</scope>
    <source>
        <strain evidence="2 3">ST-119</strain>
    </source>
</reference>